<protein>
    <recommendedName>
        <fullName evidence="4">C6 domain-containing protein</fullName>
    </recommendedName>
</protein>
<dbReference type="Proteomes" id="UP000270094">
    <property type="component" value="Unassembled WGS sequence"/>
</dbReference>
<evidence type="ECO:0000313" key="2">
    <source>
        <dbReference type="EMBL" id="VDM76064.1"/>
    </source>
</evidence>
<sequence>MATQWPSTLLQLLLVCVAVALPESDVSNDINLKVLQGETRQAVILREFTKLYNKHKGMNVSLVPVHPAAYDYFRLSGDTIRRRRRQACATDCTMPVIGDGPTAFGGLVSNNMYFEISSDACPVLSITCVGGGYAAIEVNTNFEEGSMLAGEFDDVSVVTATLTCEEYGWGATSQDLAPIGNAFTCEG</sequence>
<name>A0A3P7JDB5_STRVU</name>
<evidence type="ECO:0008006" key="4">
    <source>
        <dbReference type="Google" id="ProtNLM"/>
    </source>
</evidence>
<dbReference type="OrthoDB" id="5847481at2759"/>
<feature type="signal peptide" evidence="1">
    <location>
        <begin position="1"/>
        <end position="20"/>
    </location>
</feature>
<dbReference type="EMBL" id="UYYB01096277">
    <property type="protein sequence ID" value="VDM76064.1"/>
    <property type="molecule type" value="Genomic_DNA"/>
</dbReference>
<feature type="chain" id="PRO_5018271247" description="C6 domain-containing protein" evidence="1">
    <location>
        <begin position="21"/>
        <end position="187"/>
    </location>
</feature>
<organism evidence="2 3">
    <name type="scientific">Strongylus vulgaris</name>
    <name type="common">Blood worm</name>
    <dbReference type="NCBI Taxonomy" id="40348"/>
    <lineage>
        <taxon>Eukaryota</taxon>
        <taxon>Metazoa</taxon>
        <taxon>Ecdysozoa</taxon>
        <taxon>Nematoda</taxon>
        <taxon>Chromadorea</taxon>
        <taxon>Rhabditida</taxon>
        <taxon>Rhabditina</taxon>
        <taxon>Rhabditomorpha</taxon>
        <taxon>Strongyloidea</taxon>
        <taxon>Strongylidae</taxon>
        <taxon>Strongylus</taxon>
    </lineage>
</organism>
<keyword evidence="1" id="KW-0732">Signal</keyword>
<accession>A0A3P7JDB5</accession>
<evidence type="ECO:0000313" key="3">
    <source>
        <dbReference type="Proteomes" id="UP000270094"/>
    </source>
</evidence>
<evidence type="ECO:0000256" key="1">
    <source>
        <dbReference type="SAM" id="SignalP"/>
    </source>
</evidence>
<gene>
    <name evidence="2" type="ORF">SVUK_LOCUS11062</name>
</gene>
<proteinExistence type="predicted"/>
<reference evidence="2 3" key="1">
    <citation type="submission" date="2018-11" db="EMBL/GenBank/DDBJ databases">
        <authorList>
            <consortium name="Pathogen Informatics"/>
        </authorList>
    </citation>
    <scope>NUCLEOTIDE SEQUENCE [LARGE SCALE GENOMIC DNA]</scope>
</reference>
<keyword evidence="3" id="KW-1185">Reference proteome</keyword>
<dbReference type="AlphaFoldDB" id="A0A3P7JDB5"/>